<sequence>MEEKALLNSNKEPNPVSATSSIKGSRKKHLSTKLLGFTLIILAVAVISLSVIFINMGSAAILEQAHDDARKYTNEGASHVGAIIAGNLSTLSEVTLRSGVSSMDWNAQVAAIASDVDKLGYQDIAVMNLDGHAKYLVGGGEFDSAGQFWYTDGFKGETVVSDVAISKVTQEPVVFDVAPIKSNGQVVGLLIGRRDPTFLKDTTNAMGDGERQYGFVVNNEGGFMAHPDDEVIMNQTNVFADIEKNGVWRDFGIAFKELGAGQTGMLSYSLNGETKIGATAPIPGTNWTLIIAQYESDVLAPMHHLRNVTLLVLLLVLLIGGVAAYILAKRISKPIVELTALADQMALGNVDLEIVAASEDEIGTLMDSFATIIDNRKAQADAARRLSEGDFAVAIVPQSDKDVLAYALIDMVAEMNKVNEGIKKIGTAAQDGQLNYRGNTTDYTGAFKDMIISLNNMVNTFVNPLKVASKAIERIGNGVIPPPITTEYKGDFNDLKNNINACIDGLGALTEGNEVLAKLSANDLSQKIEGSYQGIYQEIGESINGVHDQMVHIVEIANNMAVGNLCDLDGLKAIGQRSDNDTLIPSFISMIESIALLVAETQTMTQIAVEGDLTNRGNVAKFQGEYAKVVEGFNQTLDVVIEPINAASATLRELSQGNLHTAMTGDFKGQHGQIKEDMNQTIAFLKEYVEEITHTLEEIGRGNLNQEITTQYLGDFQAIKTALNSITASLSTTMFDINSAAGQVESGARQISDGGQALAQGATEQASAIQELTASIDEVAQETKQNAVRANEANERSIEVRNNAEIGNVRMNNMVTAMVDINASSQNISKIIKVIDDIAFQTNILALNAAVEAARAGQHGKGFAVVAEEVRSLAARSAEAAKETTGLIEGSIDKVSVGSKIADETAESLTQILADIEKVTSLVGNIARASNDQATEIAQITKGIEQVSQVVQTNSATAEESAAASEELSGQAEMLKQMVGAFTIKTDSDNYAPSPAAPSFQAEPVAVAEPRIDLDDWDNDKY</sequence>
<feature type="region of interest" description="Disordered" evidence="9">
    <location>
        <begin position="1"/>
        <end position="22"/>
    </location>
</feature>
<gene>
    <name evidence="13" type="primary">tap_19</name>
    <name evidence="13" type="ORF">ACWI_27310</name>
</gene>
<dbReference type="InterPro" id="IPR051310">
    <property type="entry name" value="MCP_chemotaxis"/>
</dbReference>
<feature type="compositionally biased region" description="Polar residues" evidence="9">
    <location>
        <begin position="7"/>
        <end position="22"/>
    </location>
</feature>
<feature type="transmembrane region" description="Helical" evidence="10">
    <location>
        <begin position="308"/>
        <end position="328"/>
    </location>
</feature>
<comment type="subcellular location">
    <subcellularLocation>
        <location evidence="1">Cell membrane</location>
        <topology evidence="1">Multi-pass membrane protein</topology>
    </subcellularLocation>
</comment>
<dbReference type="GO" id="GO:0006935">
    <property type="term" value="P:chemotaxis"/>
    <property type="evidence" value="ECO:0007669"/>
    <property type="project" value="UniProtKB-KW"/>
</dbReference>
<feature type="region of interest" description="Disordered" evidence="9">
    <location>
        <begin position="986"/>
        <end position="1022"/>
    </location>
</feature>
<accession>A0A1F2PG51</accession>
<dbReference type="CDD" id="cd06225">
    <property type="entry name" value="HAMP"/>
    <property type="match status" value="1"/>
</dbReference>
<feature type="domain" description="HAMP" evidence="12">
    <location>
        <begin position="638"/>
        <end position="690"/>
    </location>
</feature>
<dbReference type="SMART" id="SM00304">
    <property type="entry name" value="HAMP"/>
    <property type="match status" value="4"/>
</dbReference>
<protein>
    <submittedName>
        <fullName evidence="13">Methyl-accepting chemotaxis protein IV</fullName>
    </submittedName>
</protein>
<evidence type="ECO:0000313" key="14">
    <source>
        <dbReference type="Proteomes" id="UP000176244"/>
    </source>
</evidence>
<dbReference type="STRING" id="52694.ACWI_27310"/>
<dbReference type="InterPro" id="IPR003660">
    <property type="entry name" value="HAMP_dom"/>
</dbReference>
<dbReference type="FunFam" id="1.10.287.950:FF:000001">
    <property type="entry name" value="Methyl-accepting chemotaxis sensory transducer"/>
    <property type="match status" value="1"/>
</dbReference>
<dbReference type="GO" id="GO:0004888">
    <property type="term" value="F:transmembrane signaling receptor activity"/>
    <property type="evidence" value="ECO:0007669"/>
    <property type="project" value="InterPro"/>
</dbReference>
<evidence type="ECO:0000256" key="1">
    <source>
        <dbReference type="ARBA" id="ARBA00004651"/>
    </source>
</evidence>
<dbReference type="PROSITE" id="PS50111">
    <property type="entry name" value="CHEMOTAXIS_TRANSDUC_2"/>
    <property type="match status" value="1"/>
</dbReference>
<evidence type="ECO:0000256" key="4">
    <source>
        <dbReference type="ARBA" id="ARBA00022692"/>
    </source>
</evidence>
<evidence type="ECO:0000256" key="6">
    <source>
        <dbReference type="ARBA" id="ARBA00023136"/>
    </source>
</evidence>
<evidence type="ECO:0000259" key="11">
    <source>
        <dbReference type="PROSITE" id="PS50111"/>
    </source>
</evidence>
<evidence type="ECO:0000259" key="12">
    <source>
        <dbReference type="PROSITE" id="PS50885"/>
    </source>
</evidence>
<dbReference type="PANTHER" id="PTHR43531">
    <property type="entry name" value="PROTEIN ICFG"/>
    <property type="match status" value="1"/>
</dbReference>
<evidence type="ECO:0000256" key="5">
    <source>
        <dbReference type="ARBA" id="ARBA00022989"/>
    </source>
</evidence>
<keyword evidence="8" id="KW-0807">Transducer</keyword>
<comment type="similarity">
    <text evidence="7">Belongs to the methyl-accepting chemotaxis (MCP) protein family.</text>
</comment>
<evidence type="ECO:0000256" key="10">
    <source>
        <dbReference type="SAM" id="Phobius"/>
    </source>
</evidence>
<dbReference type="PROSITE" id="PS50885">
    <property type="entry name" value="HAMP"/>
    <property type="match status" value="3"/>
</dbReference>
<dbReference type="GO" id="GO:0007165">
    <property type="term" value="P:signal transduction"/>
    <property type="evidence" value="ECO:0007669"/>
    <property type="project" value="UniProtKB-KW"/>
</dbReference>
<dbReference type="CDD" id="cd11386">
    <property type="entry name" value="MCP_signal"/>
    <property type="match status" value="1"/>
</dbReference>
<dbReference type="Gene3D" id="6.10.340.10">
    <property type="match status" value="1"/>
</dbReference>
<keyword evidence="6 10" id="KW-0472">Membrane</keyword>
<dbReference type="PRINTS" id="PR00260">
    <property type="entry name" value="CHEMTRNSDUCR"/>
</dbReference>
<dbReference type="SMART" id="SM00283">
    <property type="entry name" value="MA"/>
    <property type="match status" value="1"/>
</dbReference>
<dbReference type="SUPFAM" id="SSF158472">
    <property type="entry name" value="HAMP domain-like"/>
    <property type="match status" value="1"/>
</dbReference>
<feature type="transmembrane region" description="Helical" evidence="10">
    <location>
        <begin position="34"/>
        <end position="54"/>
    </location>
</feature>
<dbReference type="EMBL" id="LKEU01000036">
    <property type="protein sequence ID" value="OFV69842.1"/>
    <property type="molecule type" value="Genomic_DNA"/>
</dbReference>
<feature type="domain" description="HAMP" evidence="12">
    <location>
        <begin position="459"/>
        <end position="511"/>
    </location>
</feature>
<dbReference type="Gene3D" id="1.10.287.950">
    <property type="entry name" value="Methyl-accepting chemotaxis protein"/>
    <property type="match status" value="1"/>
</dbReference>
<dbReference type="Pfam" id="PF00015">
    <property type="entry name" value="MCPsignal"/>
    <property type="match status" value="1"/>
</dbReference>
<feature type="domain" description="HAMP" evidence="12">
    <location>
        <begin position="329"/>
        <end position="381"/>
    </location>
</feature>
<comment type="caution">
    <text evidence="13">The sequence shown here is derived from an EMBL/GenBank/DDBJ whole genome shotgun (WGS) entry which is preliminary data.</text>
</comment>
<evidence type="ECO:0000256" key="3">
    <source>
        <dbReference type="ARBA" id="ARBA00022500"/>
    </source>
</evidence>
<evidence type="ECO:0000256" key="7">
    <source>
        <dbReference type="ARBA" id="ARBA00029447"/>
    </source>
</evidence>
<reference evidence="13 14" key="1">
    <citation type="submission" date="2015-09" db="EMBL/GenBank/DDBJ databases">
        <title>Genome sequence of Acetobacterium wieringae DSM 1911.</title>
        <authorList>
            <person name="Poehlein A."/>
            <person name="Bengelsdorf F.R."/>
            <person name="Schiel-Bengelsdorf B."/>
            <person name="Duerre P."/>
            <person name="Daniel R."/>
        </authorList>
    </citation>
    <scope>NUCLEOTIDE SEQUENCE [LARGE SCALE GENOMIC DNA]</scope>
    <source>
        <strain evidence="13 14">DSM 1911</strain>
    </source>
</reference>
<dbReference type="CDD" id="cd12912">
    <property type="entry name" value="PDC2_MCP_like"/>
    <property type="match status" value="1"/>
</dbReference>
<organism evidence="13 14">
    <name type="scientific">Acetobacterium wieringae</name>
    <dbReference type="NCBI Taxonomy" id="52694"/>
    <lineage>
        <taxon>Bacteria</taxon>
        <taxon>Bacillati</taxon>
        <taxon>Bacillota</taxon>
        <taxon>Clostridia</taxon>
        <taxon>Eubacteriales</taxon>
        <taxon>Eubacteriaceae</taxon>
        <taxon>Acetobacterium</taxon>
    </lineage>
</organism>
<dbReference type="InterPro" id="IPR004090">
    <property type="entry name" value="Chemotax_Me-accpt_rcpt"/>
</dbReference>
<evidence type="ECO:0000256" key="2">
    <source>
        <dbReference type="ARBA" id="ARBA00022475"/>
    </source>
</evidence>
<dbReference type="Proteomes" id="UP000176244">
    <property type="component" value="Unassembled WGS sequence"/>
</dbReference>
<evidence type="ECO:0000256" key="8">
    <source>
        <dbReference type="PROSITE-ProRule" id="PRU00284"/>
    </source>
</evidence>
<keyword evidence="3" id="KW-0145">Chemotaxis</keyword>
<dbReference type="Gene3D" id="3.30.450.20">
    <property type="entry name" value="PAS domain"/>
    <property type="match status" value="1"/>
</dbReference>
<evidence type="ECO:0000256" key="9">
    <source>
        <dbReference type="SAM" id="MobiDB-lite"/>
    </source>
</evidence>
<evidence type="ECO:0000313" key="13">
    <source>
        <dbReference type="EMBL" id="OFV69842.1"/>
    </source>
</evidence>
<proteinExistence type="inferred from homology"/>
<keyword evidence="2" id="KW-1003">Cell membrane</keyword>
<dbReference type="RefSeq" id="WP_070372001.1">
    <property type="nucleotide sequence ID" value="NZ_LKEU01000036.1"/>
</dbReference>
<dbReference type="CDD" id="cd18773">
    <property type="entry name" value="PDC1_HK_sensor"/>
    <property type="match status" value="1"/>
</dbReference>
<dbReference type="Pfam" id="PF02743">
    <property type="entry name" value="dCache_1"/>
    <property type="match status" value="1"/>
</dbReference>
<keyword evidence="4 10" id="KW-0812">Transmembrane</keyword>
<dbReference type="InterPro" id="IPR004089">
    <property type="entry name" value="MCPsignal_dom"/>
</dbReference>
<dbReference type="PANTHER" id="PTHR43531:SF11">
    <property type="entry name" value="METHYL-ACCEPTING CHEMOTAXIS PROTEIN 3"/>
    <property type="match status" value="1"/>
</dbReference>
<dbReference type="InterPro" id="IPR033479">
    <property type="entry name" value="dCache_1"/>
</dbReference>
<dbReference type="Pfam" id="PF00672">
    <property type="entry name" value="HAMP"/>
    <property type="match status" value="1"/>
</dbReference>
<name>A0A1F2PG51_9FIRM</name>
<dbReference type="Gene3D" id="1.20.120.1530">
    <property type="match status" value="2"/>
</dbReference>
<dbReference type="SUPFAM" id="SSF58104">
    <property type="entry name" value="Methyl-accepting chemotaxis protein (MCP) signaling domain"/>
    <property type="match status" value="1"/>
</dbReference>
<feature type="domain" description="Methyl-accepting transducer" evidence="11">
    <location>
        <begin position="740"/>
        <end position="969"/>
    </location>
</feature>
<feature type="compositionally biased region" description="Basic and acidic residues" evidence="9">
    <location>
        <begin position="1010"/>
        <end position="1022"/>
    </location>
</feature>
<dbReference type="GO" id="GO:0005886">
    <property type="term" value="C:plasma membrane"/>
    <property type="evidence" value="ECO:0007669"/>
    <property type="project" value="UniProtKB-SubCell"/>
</dbReference>
<dbReference type="Pfam" id="PF18947">
    <property type="entry name" value="HAMP_2"/>
    <property type="match status" value="3"/>
</dbReference>
<keyword evidence="5 10" id="KW-1133">Transmembrane helix</keyword>
<dbReference type="AlphaFoldDB" id="A0A1F2PG51"/>